<evidence type="ECO:0000256" key="9">
    <source>
        <dbReference type="PIRNR" id="PIRNR003128"/>
    </source>
</evidence>
<name>A0AA41UHC2_9BACT</name>
<evidence type="ECO:0000256" key="5">
    <source>
        <dbReference type="ARBA" id="ARBA00022763"/>
    </source>
</evidence>
<gene>
    <name evidence="11" type="primary">recN</name>
    <name evidence="11" type="ORF">MRX98_02625</name>
</gene>
<feature type="domain" description="RecF/RecN/SMC N-terminal" evidence="10">
    <location>
        <begin position="2"/>
        <end position="519"/>
    </location>
</feature>
<dbReference type="PANTHER" id="PTHR11059:SF0">
    <property type="entry name" value="DNA REPAIR PROTEIN RECN"/>
    <property type="match status" value="1"/>
</dbReference>
<evidence type="ECO:0000256" key="3">
    <source>
        <dbReference type="ARBA" id="ARBA00021315"/>
    </source>
</evidence>
<dbReference type="CDD" id="cd03241">
    <property type="entry name" value="ABC_RecN"/>
    <property type="match status" value="2"/>
</dbReference>
<keyword evidence="4" id="KW-0547">Nucleotide-binding</keyword>
<dbReference type="Gene3D" id="3.40.50.300">
    <property type="entry name" value="P-loop containing nucleotide triphosphate hydrolases"/>
    <property type="match status" value="2"/>
</dbReference>
<accession>A0AA41UHC2</accession>
<dbReference type="FunFam" id="3.40.50.300:FF:000319">
    <property type="entry name" value="DNA repair protein RecN"/>
    <property type="match status" value="1"/>
</dbReference>
<keyword evidence="6" id="KW-0067">ATP-binding</keyword>
<dbReference type="InterPro" id="IPR027417">
    <property type="entry name" value="P-loop_NTPase"/>
</dbReference>
<reference evidence="11" key="1">
    <citation type="submission" date="2022-04" db="EMBL/GenBank/DDBJ databases">
        <title>Desulfatitalea alkaliphila sp. nov., a novel anaerobic sulfate-reducing bacterium isolated from terrestrial mud volcano, Taman Peninsula, Russia.</title>
        <authorList>
            <person name="Khomyakova M.A."/>
            <person name="Merkel A.Y."/>
            <person name="Slobodkin A.I."/>
        </authorList>
    </citation>
    <scope>NUCLEOTIDE SEQUENCE</scope>
    <source>
        <strain evidence="11">M08but</strain>
    </source>
</reference>
<dbReference type="FunFam" id="3.40.50.300:FF:000356">
    <property type="entry name" value="DNA repair protein RecN"/>
    <property type="match status" value="1"/>
</dbReference>
<dbReference type="EMBL" id="JALJRB010000002">
    <property type="protein sequence ID" value="MCJ8499455.1"/>
    <property type="molecule type" value="Genomic_DNA"/>
</dbReference>
<evidence type="ECO:0000313" key="11">
    <source>
        <dbReference type="EMBL" id="MCJ8499455.1"/>
    </source>
</evidence>
<dbReference type="SUPFAM" id="SSF52540">
    <property type="entry name" value="P-loop containing nucleoside triphosphate hydrolases"/>
    <property type="match status" value="2"/>
</dbReference>
<keyword evidence="7 9" id="KW-0234">DNA repair</keyword>
<organism evidence="11 12">
    <name type="scientific">Desulfatitalea alkaliphila</name>
    <dbReference type="NCBI Taxonomy" id="2929485"/>
    <lineage>
        <taxon>Bacteria</taxon>
        <taxon>Pseudomonadati</taxon>
        <taxon>Thermodesulfobacteriota</taxon>
        <taxon>Desulfobacteria</taxon>
        <taxon>Desulfobacterales</taxon>
        <taxon>Desulfosarcinaceae</taxon>
        <taxon>Desulfatitalea</taxon>
    </lineage>
</organism>
<dbReference type="PANTHER" id="PTHR11059">
    <property type="entry name" value="DNA REPAIR PROTEIN RECN"/>
    <property type="match status" value="1"/>
</dbReference>
<evidence type="ECO:0000256" key="2">
    <source>
        <dbReference type="ARBA" id="ARBA00009441"/>
    </source>
</evidence>
<evidence type="ECO:0000256" key="8">
    <source>
        <dbReference type="ARBA" id="ARBA00033408"/>
    </source>
</evidence>
<dbReference type="GO" id="GO:0006310">
    <property type="term" value="P:DNA recombination"/>
    <property type="evidence" value="ECO:0007669"/>
    <property type="project" value="InterPro"/>
</dbReference>
<dbReference type="GO" id="GO:0009432">
    <property type="term" value="P:SOS response"/>
    <property type="evidence" value="ECO:0007669"/>
    <property type="project" value="TreeGrafter"/>
</dbReference>
<keyword evidence="12" id="KW-1185">Reference proteome</keyword>
<protein>
    <recommendedName>
        <fullName evidence="3 9">DNA repair protein RecN</fullName>
    </recommendedName>
    <alternativeName>
        <fullName evidence="8 9">Recombination protein N</fullName>
    </alternativeName>
</protein>
<dbReference type="RefSeq" id="WP_246902782.1">
    <property type="nucleotide sequence ID" value="NZ_JALJRB010000002.1"/>
</dbReference>
<dbReference type="PIRSF" id="PIRSF003128">
    <property type="entry name" value="RecN"/>
    <property type="match status" value="1"/>
</dbReference>
<dbReference type="AlphaFoldDB" id="A0AA41UHC2"/>
<dbReference type="GO" id="GO:0005524">
    <property type="term" value="F:ATP binding"/>
    <property type="evidence" value="ECO:0007669"/>
    <property type="project" value="UniProtKB-KW"/>
</dbReference>
<evidence type="ECO:0000256" key="1">
    <source>
        <dbReference type="ARBA" id="ARBA00003618"/>
    </source>
</evidence>
<comment type="caution">
    <text evidence="11">The sequence shown here is derived from an EMBL/GenBank/DDBJ whole genome shotgun (WGS) entry which is preliminary data.</text>
</comment>
<comment type="function">
    <text evidence="1 9">May be involved in recombinational repair of damaged DNA.</text>
</comment>
<evidence type="ECO:0000256" key="7">
    <source>
        <dbReference type="ARBA" id="ARBA00023204"/>
    </source>
</evidence>
<evidence type="ECO:0000256" key="6">
    <source>
        <dbReference type="ARBA" id="ARBA00022840"/>
    </source>
</evidence>
<evidence type="ECO:0000259" key="10">
    <source>
        <dbReference type="Pfam" id="PF02463"/>
    </source>
</evidence>
<dbReference type="InterPro" id="IPR003395">
    <property type="entry name" value="RecF/RecN/SMC_N"/>
</dbReference>
<dbReference type="InterPro" id="IPR004604">
    <property type="entry name" value="DNA_recomb/repair_RecN"/>
</dbReference>
<evidence type="ECO:0000256" key="4">
    <source>
        <dbReference type="ARBA" id="ARBA00022741"/>
    </source>
</evidence>
<proteinExistence type="inferred from homology"/>
<comment type="similarity">
    <text evidence="2 9">Belongs to the RecN family.</text>
</comment>
<dbReference type="Pfam" id="PF02463">
    <property type="entry name" value="SMC_N"/>
    <property type="match status" value="1"/>
</dbReference>
<keyword evidence="5 9" id="KW-0227">DNA damage</keyword>
<dbReference type="NCBIfam" id="TIGR00634">
    <property type="entry name" value="recN"/>
    <property type="match status" value="1"/>
</dbReference>
<dbReference type="Proteomes" id="UP001165427">
    <property type="component" value="Unassembled WGS sequence"/>
</dbReference>
<dbReference type="GO" id="GO:0006281">
    <property type="term" value="P:DNA repair"/>
    <property type="evidence" value="ECO:0007669"/>
    <property type="project" value="UniProtKB-KW"/>
</dbReference>
<evidence type="ECO:0000313" key="12">
    <source>
        <dbReference type="Proteomes" id="UP001165427"/>
    </source>
</evidence>
<sequence length="570" mass="62028">MLLELSIRNFAIIADLNIRFGRGLTVLSGETGAGKSIIINAVNLLLGSRASATLIRTGAENAELEALFEVPQQSRVARLMDAAGYDPAEGLLVRRIISNADRHRVYINGRLATMQALGEITAHLASISGQHAHQGLLKEEAHLLVLDQFGGLMDARRQCGDQYDHLLPLIREEQELLRRRERQHEQVALLQFQQQELAAARPAPGEDDELEKERLRLKNGTALYQALEQCIHGLYSADGAVVEQLGAMAKTLGQMTRVDERLGERAGQLESFIYQVEDLTERLRDDLKQVDLDPQRLEAVEARLDTLNKLKRKYGGSLAAVLERADTIAEQLAAFETLDEAIERVRDDLQKGQQALCRSAAELTKRRGSAAEALAGRVEAELADLKMAGTRFAVDLQPLPAPREGSPHLLCDGRAVTETGADRAVFMIAPNVGEDLKPLAAIASGGELSRVVLALKAILAHGEALDTVVFDEVDAGIGGGTADGVGRKLAALARHHQVLCITHLPQIARYADHHMQIVKKVAKGRTHTTITPLNAEERVAEIARMLSGDAATATTLAHAREMLAERPAAN</sequence>
<dbReference type="GO" id="GO:0043590">
    <property type="term" value="C:bacterial nucleoid"/>
    <property type="evidence" value="ECO:0007669"/>
    <property type="project" value="TreeGrafter"/>
</dbReference>